<comment type="caution">
    <text evidence="2">The sequence shown here is derived from an EMBL/GenBank/DDBJ whole genome shotgun (WGS) entry which is preliminary data.</text>
</comment>
<evidence type="ECO:0000256" key="1">
    <source>
        <dbReference type="SAM" id="MobiDB-lite"/>
    </source>
</evidence>
<dbReference type="AlphaFoldDB" id="A0AAW2RG03"/>
<evidence type="ECO:0000313" key="2">
    <source>
        <dbReference type="EMBL" id="KAL0378850.1"/>
    </source>
</evidence>
<feature type="compositionally biased region" description="Basic and acidic residues" evidence="1">
    <location>
        <begin position="102"/>
        <end position="122"/>
    </location>
</feature>
<reference evidence="2" key="1">
    <citation type="submission" date="2020-06" db="EMBL/GenBank/DDBJ databases">
        <authorList>
            <person name="Li T."/>
            <person name="Hu X."/>
            <person name="Zhang T."/>
            <person name="Song X."/>
            <person name="Zhang H."/>
            <person name="Dai N."/>
            <person name="Sheng W."/>
            <person name="Hou X."/>
            <person name="Wei L."/>
        </authorList>
    </citation>
    <scope>NUCLEOTIDE SEQUENCE</scope>
    <source>
        <strain evidence="2">G02</strain>
        <tissue evidence="2">Leaf</tissue>
    </source>
</reference>
<sequence>MKVYTHLMRSLEKDGAPGRAADILKGALLAGDKRLLFSLSSKDLDQMLTFVLTKVRLFIRSCPFAGIHIEGREFVPGLRGFEPISGGGYLAELGGEGGAYARGDRRPEGGEERGWGEVPEGREENEETAGGDEGPAERAR</sequence>
<dbReference type="EMBL" id="JACGWJ010000013">
    <property type="protein sequence ID" value="KAL0378850.1"/>
    <property type="molecule type" value="Genomic_DNA"/>
</dbReference>
<accession>A0AAW2RG03</accession>
<gene>
    <name evidence="2" type="ORF">Sradi_3190500</name>
</gene>
<proteinExistence type="predicted"/>
<name>A0AAW2RG03_SESRA</name>
<feature type="region of interest" description="Disordered" evidence="1">
    <location>
        <begin position="100"/>
        <end position="140"/>
    </location>
</feature>
<organism evidence="2">
    <name type="scientific">Sesamum radiatum</name>
    <name type="common">Black benniseed</name>
    <dbReference type="NCBI Taxonomy" id="300843"/>
    <lineage>
        <taxon>Eukaryota</taxon>
        <taxon>Viridiplantae</taxon>
        <taxon>Streptophyta</taxon>
        <taxon>Embryophyta</taxon>
        <taxon>Tracheophyta</taxon>
        <taxon>Spermatophyta</taxon>
        <taxon>Magnoliopsida</taxon>
        <taxon>eudicotyledons</taxon>
        <taxon>Gunneridae</taxon>
        <taxon>Pentapetalae</taxon>
        <taxon>asterids</taxon>
        <taxon>lamiids</taxon>
        <taxon>Lamiales</taxon>
        <taxon>Pedaliaceae</taxon>
        <taxon>Sesamum</taxon>
    </lineage>
</organism>
<protein>
    <submittedName>
        <fullName evidence="2">Uncharacterized protein</fullName>
    </submittedName>
</protein>
<reference evidence="2" key="2">
    <citation type="journal article" date="2024" name="Plant">
        <title>Genomic evolution and insights into agronomic trait innovations of Sesamum species.</title>
        <authorList>
            <person name="Miao H."/>
            <person name="Wang L."/>
            <person name="Qu L."/>
            <person name="Liu H."/>
            <person name="Sun Y."/>
            <person name="Le M."/>
            <person name="Wang Q."/>
            <person name="Wei S."/>
            <person name="Zheng Y."/>
            <person name="Lin W."/>
            <person name="Duan Y."/>
            <person name="Cao H."/>
            <person name="Xiong S."/>
            <person name="Wang X."/>
            <person name="Wei L."/>
            <person name="Li C."/>
            <person name="Ma Q."/>
            <person name="Ju M."/>
            <person name="Zhao R."/>
            <person name="Li G."/>
            <person name="Mu C."/>
            <person name="Tian Q."/>
            <person name="Mei H."/>
            <person name="Zhang T."/>
            <person name="Gao T."/>
            <person name="Zhang H."/>
        </authorList>
    </citation>
    <scope>NUCLEOTIDE SEQUENCE</scope>
    <source>
        <strain evidence="2">G02</strain>
    </source>
</reference>